<keyword evidence="2" id="KW-1185">Reference proteome</keyword>
<dbReference type="Proteomes" id="UP001273505">
    <property type="component" value="Unassembled WGS sequence"/>
</dbReference>
<dbReference type="InterPro" id="IPR047749">
    <property type="entry name" value="STY4528-like"/>
</dbReference>
<dbReference type="RefSeq" id="WP_302722261.1">
    <property type="nucleotide sequence ID" value="NZ_JAULRU010000514.1"/>
</dbReference>
<dbReference type="NCBIfam" id="NF040582">
    <property type="entry name" value="STY4528_fam"/>
    <property type="match status" value="1"/>
</dbReference>
<sequence>MSDLSPIIKQISFAEQSLLQQRRIDSGGANSTGSSGTSMGVIFTGNFHHSVPNHLIFDGQLRPADKLLWQVLRAFISNPQMPGYVPSREELSAAMVCSAPTVANSRATLRINRWMTFCRTVRDELQRFVGDVYLLHEEPLSLADTLELDSGYVQFLEAQVSGASAGKANRNLASQVLAQISALESTPRSPTQLESMEDRLREAVFGKRTLITTSEEFDSHVKNFNTALTDAEDEKIALNEVMRASEEPLESHDKNFNAGQNSHVKNLNTAFDKNLADKENSLHGSEKNIFYPRSIGSSSININKYITTRARKGIHPSTEPARRHDADLDKPLAECLTASHLGWLVADTTQPMLFLWEVYRTNIPVIGRVLLGLGEEARRDVMCQLFGRMIFNVKHPGTEPIRNIVSFTKALVDRRRDNVMMLDEWGQMVKEAIEDGEPHFLIGHGDLP</sequence>
<evidence type="ECO:0000313" key="1">
    <source>
        <dbReference type="EMBL" id="MDX6850509.1"/>
    </source>
</evidence>
<organism evidence="1 2">
    <name type="scientific">Gilvimarinus gilvus</name>
    <dbReference type="NCBI Taxonomy" id="3058038"/>
    <lineage>
        <taxon>Bacteria</taxon>
        <taxon>Pseudomonadati</taxon>
        <taxon>Pseudomonadota</taxon>
        <taxon>Gammaproteobacteria</taxon>
        <taxon>Cellvibrionales</taxon>
        <taxon>Cellvibrionaceae</taxon>
        <taxon>Gilvimarinus</taxon>
    </lineage>
</organism>
<name>A0ABU4S5B7_9GAMM</name>
<proteinExistence type="predicted"/>
<accession>A0ABU4S5B7</accession>
<evidence type="ECO:0000313" key="2">
    <source>
        <dbReference type="Proteomes" id="UP001273505"/>
    </source>
</evidence>
<comment type="caution">
    <text evidence="1">The sequence shown here is derived from an EMBL/GenBank/DDBJ whole genome shotgun (WGS) entry which is preliminary data.</text>
</comment>
<protein>
    <submittedName>
        <fullName evidence="1">STY4528 family pathogenicity island replication protein</fullName>
    </submittedName>
</protein>
<reference evidence="1 2" key="1">
    <citation type="submission" date="2023-11" db="EMBL/GenBank/DDBJ databases">
        <title>Gilvimarinus fulvus sp. nov., isolated from the surface of Kelp.</title>
        <authorList>
            <person name="Sun Y.Y."/>
            <person name="Gong Y."/>
            <person name="Du Z.J."/>
        </authorList>
    </citation>
    <scope>NUCLEOTIDE SEQUENCE [LARGE SCALE GENOMIC DNA]</scope>
    <source>
        <strain evidence="1 2">SDUM040013</strain>
    </source>
</reference>
<gene>
    <name evidence="1" type="ORF">SCD92_14145</name>
</gene>
<dbReference type="EMBL" id="JAXAFO010000025">
    <property type="protein sequence ID" value="MDX6850509.1"/>
    <property type="molecule type" value="Genomic_DNA"/>
</dbReference>